<name>A0A543AQS8_9ACTN</name>
<gene>
    <name evidence="2" type="ORF">FB566_0423</name>
</gene>
<keyword evidence="2" id="KW-0862">Zinc</keyword>
<protein>
    <submittedName>
        <fullName evidence="2">Treble-clef zinc-finger protein</fullName>
    </submittedName>
</protein>
<dbReference type="InterPro" id="IPR032330">
    <property type="entry name" value="EF-G-binding_C"/>
</dbReference>
<keyword evidence="2" id="KW-0479">Metal-binding</keyword>
<evidence type="ECO:0000313" key="3">
    <source>
        <dbReference type="Proteomes" id="UP000317043"/>
    </source>
</evidence>
<organism evidence="2 3">
    <name type="scientific">Stackebrandtia endophytica</name>
    <dbReference type="NCBI Taxonomy" id="1496996"/>
    <lineage>
        <taxon>Bacteria</taxon>
        <taxon>Bacillati</taxon>
        <taxon>Actinomycetota</taxon>
        <taxon>Actinomycetes</taxon>
        <taxon>Glycomycetales</taxon>
        <taxon>Glycomycetaceae</taxon>
        <taxon>Stackebrandtia</taxon>
    </lineage>
</organism>
<dbReference type="Pfam" id="PF16571">
    <property type="entry name" value="FBP_C"/>
    <property type="match status" value="1"/>
</dbReference>
<sequence length="203" mass="22089">MLRGQRAPERLQKVRSESANGIGENRMTVTHAAVTVAGMNPLTATELQTSFINCSKREATSIPLPDLSDLTWANLDFLAWRNARTPQRAYLVAPMPDGPVGLVFRIAAARNAAGAMRSSMCEFCHTVHSAGGVTLFTAIKAGTRGRRGDSVGNYFCSDLSCSAYIRQLKRPRRVQPVNTLGEAERIERLRTRLSGMVANVLAG</sequence>
<comment type="caution">
    <text evidence="2">The sequence shown here is derived from an EMBL/GenBank/DDBJ whole genome shotgun (WGS) entry which is preliminary data.</text>
</comment>
<evidence type="ECO:0000313" key="2">
    <source>
        <dbReference type="EMBL" id="TQL74933.1"/>
    </source>
</evidence>
<keyword evidence="3" id="KW-1185">Reference proteome</keyword>
<dbReference type="InParanoid" id="A0A543AQS8"/>
<dbReference type="GO" id="GO:0008270">
    <property type="term" value="F:zinc ion binding"/>
    <property type="evidence" value="ECO:0007669"/>
    <property type="project" value="UniProtKB-KW"/>
</dbReference>
<dbReference type="AlphaFoldDB" id="A0A543AQS8"/>
<feature type="domain" description="Elongation factor G-binding protein C-terminal treble-clef zinc-finger" evidence="1">
    <location>
        <begin position="47"/>
        <end position="200"/>
    </location>
</feature>
<proteinExistence type="predicted"/>
<reference evidence="2 3" key="1">
    <citation type="submission" date="2019-06" db="EMBL/GenBank/DDBJ databases">
        <title>Sequencing the genomes of 1000 actinobacteria strains.</title>
        <authorList>
            <person name="Klenk H.-P."/>
        </authorList>
    </citation>
    <scope>NUCLEOTIDE SEQUENCE [LARGE SCALE GENOMIC DNA]</scope>
    <source>
        <strain evidence="2 3">DSM 45928</strain>
    </source>
</reference>
<dbReference type="EMBL" id="VFOW01000001">
    <property type="protein sequence ID" value="TQL74933.1"/>
    <property type="molecule type" value="Genomic_DNA"/>
</dbReference>
<evidence type="ECO:0000259" key="1">
    <source>
        <dbReference type="Pfam" id="PF16571"/>
    </source>
</evidence>
<keyword evidence="2" id="KW-0863">Zinc-finger</keyword>
<dbReference type="Proteomes" id="UP000317043">
    <property type="component" value="Unassembled WGS sequence"/>
</dbReference>
<accession>A0A543AQS8</accession>